<dbReference type="EMBL" id="MU269082">
    <property type="protein sequence ID" value="KAH7903275.1"/>
    <property type="molecule type" value="Genomic_DNA"/>
</dbReference>
<feature type="non-terminal residue" evidence="1">
    <location>
        <position position="173"/>
    </location>
</feature>
<evidence type="ECO:0000313" key="1">
    <source>
        <dbReference type="EMBL" id="KAH7903275.1"/>
    </source>
</evidence>
<gene>
    <name evidence="1" type="ORF">BJ138DRAFT_1020899</name>
</gene>
<comment type="caution">
    <text evidence="1">The sequence shown here is derived from an EMBL/GenBank/DDBJ whole genome shotgun (WGS) entry which is preliminary data.</text>
</comment>
<name>A0ACB7ZQC6_9AGAM</name>
<evidence type="ECO:0000313" key="2">
    <source>
        <dbReference type="Proteomes" id="UP000790377"/>
    </source>
</evidence>
<organism evidence="1 2">
    <name type="scientific">Hygrophoropsis aurantiaca</name>
    <dbReference type="NCBI Taxonomy" id="72124"/>
    <lineage>
        <taxon>Eukaryota</taxon>
        <taxon>Fungi</taxon>
        <taxon>Dikarya</taxon>
        <taxon>Basidiomycota</taxon>
        <taxon>Agaricomycotina</taxon>
        <taxon>Agaricomycetes</taxon>
        <taxon>Agaricomycetidae</taxon>
        <taxon>Boletales</taxon>
        <taxon>Coniophorineae</taxon>
        <taxon>Hygrophoropsidaceae</taxon>
        <taxon>Hygrophoropsis</taxon>
    </lineage>
</organism>
<accession>A0ACB7ZQC6</accession>
<protein>
    <submittedName>
        <fullName evidence="1">Uncharacterized protein</fullName>
    </submittedName>
</protein>
<sequence length="173" mass="19332">MFDQQLARTEAKTRQILLDPSADSTLFPSSLPHPELVTKLKSALESLTCDLSKPPTIRSVTRIRNGGIIMEMDRAESATWIKSTDVKLEFISALNSEITMKDRTYSILVPFVPLEVHPEQDETLRALEAENSLANGSLVSMRWIKPSTRRNPEQRCAHAMLVSSDPMAANLLI</sequence>
<reference evidence="1" key="1">
    <citation type="journal article" date="2021" name="New Phytol.">
        <title>Evolutionary innovations through gain and loss of genes in the ectomycorrhizal Boletales.</title>
        <authorList>
            <person name="Wu G."/>
            <person name="Miyauchi S."/>
            <person name="Morin E."/>
            <person name="Kuo A."/>
            <person name="Drula E."/>
            <person name="Varga T."/>
            <person name="Kohler A."/>
            <person name="Feng B."/>
            <person name="Cao Y."/>
            <person name="Lipzen A."/>
            <person name="Daum C."/>
            <person name="Hundley H."/>
            <person name="Pangilinan J."/>
            <person name="Johnson J."/>
            <person name="Barry K."/>
            <person name="LaButti K."/>
            <person name="Ng V."/>
            <person name="Ahrendt S."/>
            <person name="Min B."/>
            <person name="Choi I.G."/>
            <person name="Park H."/>
            <person name="Plett J.M."/>
            <person name="Magnuson J."/>
            <person name="Spatafora J.W."/>
            <person name="Nagy L.G."/>
            <person name="Henrissat B."/>
            <person name="Grigoriev I.V."/>
            <person name="Yang Z.L."/>
            <person name="Xu J."/>
            <person name="Martin F.M."/>
        </authorList>
    </citation>
    <scope>NUCLEOTIDE SEQUENCE</scope>
    <source>
        <strain evidence="1">ATCC 28755</strain>
    </source>
</reference>
<keyword evidence="2" id="KW-1185">Reference proteome</keyword>
<proteinExistence type="predicted"/>
<dbReference type="Proteomes" id="UP000790377">
    <property type="component" value="Unassembled WGS sequence"/>
</dbReference>